<dbReference type="GO" id="GO:0016020">
    <property type="term" value="C:membrane"/>
    <property type="evidence" value="ECO:0007669"/>
    <property type="project" value="InterPro"/>
</dbReference>
<dbReference type="Proteomes" id="UP000315724">
    <property type="component" value="Chromosome"/>
</dbReference>
<keyword evidence="1" id="KW-0812">Transmembrane</keyword>
<dbReference type="PROSITE" id="PS51257">
    <property type="entry name" value="PROKAR_LIPOPROTEIN"/>
    <property type="match status" value="1"/>
</dbReference>
<dbReference type="Pfam" id="PF03203">
    <property type="entry name" value="MerC"/>
    <property type="match status" value="1"/>
</dbReference>
<organism evidence="2 3">
    <name type="scientific">Thalassoglobus polymorphus</name>
    <dbReference type="NCBI Taxonomy" id="2527994"/>
    <lineage>
        <taxon>Bacteria</taxon>
        <taxon>Pseudomonadati</taxon>
        <taxon>Planctomycetota</taxon>
        <taxon>Planctomycetia</taxon>
        <taxon>Planctomycetales</taxon>
        <taxon>Planctomycetaceae</taxon>
        <taxon>Thalassoglobus</taxon>
    </lineage>
</organism>
<dbReference type="GO" id="GO:0015097">
    <property type="term" value="F:mercury ion transmembrane transporter activity"/>
    <property type="evidence" value="ECO:0007669"/>
    <property type="project" value="InterPro"/>
</dbReference>
<sequence>MSSAARTFSNLTGLVLSIACVIHCMLMPVVISSLPAWGLTWLARPVFHQVLALAGIAIGVWTLVPGWKQHRRHAVLVFGVLGLVVMNYVAFWGDDCCGGETHAGGAAGESCTQACCAIGADSSVRLETQNREVASADGLTSTHAASGASQWAWLFQHPTAWGAALLAWAHCFNGACTKACCQRRKGPSAEVATCDDVNSASDPVFIQLGDSTS</sequence>
<dbReference type="InterPro" id="IPR004891">
    <property type="entry name" value="Mercury-R_MerC"/>
</dbReference>
<evidence type="ECO:0000256" key="1">
    <source>
        <dbReference type="SAM" id="Phobius"/>
    </source>
</evidence>
<evidence type="ECO:0000313" key="2">
    <source>
        <dbReference type="EMBL" id="QDT35403.1"/>
    </source>
</evidence>
<proteinExistence type="predicted"/>
<keyword evidence="3" id="KW-1185">Reference proteome</keyword>
<dbReference type="OrthoDB" id="280284at2"/>
<keyword evidence="1" id="KW-0472">Membrane</keyword>
<feature type="transmembrane region" description="Helical" evidence="1">
    <location>
        <begin position="46"/>
        <end position="67"/>
    </location>
</feature>
<keyword evidence="1" id="KW-1133">Transmembrane helix</keyword>
<dbReference type="EMBL" id="CP036267">
    <property type="protein sequence ID" value="QDT35403.1"/>
    <property type="molecule type" value="Genomic_DNA"/>
</dbReference>
<evidence type="ECO:0000313" key="3">
    <source>
        <dbReference type="Proteomes" id="UP000315724"/>
    </source>
</evidence>
<dbReference type="RefSeq" id="WP_145204916.1">
    <property type="nucleotide sequence ID" value="NZ_CP036267.1"/>
</dbReference>
<feature type="transmembrane region" description="Helical" evidence="1">
    <location>
        <begin position="12"/>
        <end position="34"/>
    </location>
</feature>
<gene>
    <name evidence="2" type="ORF">Mal48_46800</name>
</gene>
<accession>A0A517QUW2</accession>
<name>A0A517QUW2_9PLAN</name>
<dbReference type="AlphaFoldDB" id="A0A517QUW2"/>
<dbReference type="KEGG" id="tpol:Mal48_46800"/>
<protein>
    <submittedName>
        <fullName evidence="2">MerC mercury resistance protein</fullName>
    </submittedName>
</protein>
<feature type="transmembrane region" description="Helical" evidence="1">
    <location>
        <begin position="74"/>
        <end position="93"/>
    </location>
</feature>
<reference evidence="2 3" key="1">
    <citation type="submission" date="2019-02" db="EMBL/GenBank/DDBJ databases">
        <title>Deep-cultivation of Planctomycetes and their phenomic and genomic characterization uncovers novel biology.</title>
        <authorList>
            <person name="Wiegand S."/>
            <person name="Jogler M."/>
            <person name="Boedeker C."/>
            <person name="Pinto D."/>
            <person name="Vollmers J."/>
            <person name="Rivas-Marin E."/>
            <person name="Kohn T."/>
            <person name="Peeters S.H."/>
            <person name="Heuer A."/>
            <person name="Rast P."/>
            <person name="Oberbeckmann S."/>
            <person name="Bunk B."/>
            <person name="Jeske O."/>
            <person name="Meyerdierks A."/>
            <person name="Storesund J.E."/>
            <person name="Kallscheuer N."/>
            <person name="Luecker S."/>
            <person name="Lage O.M."/>
            <person name="Pohl T."/>
            <person name="Merkel B.J."/>
            <person name="Hornburger P."/>
            <person name="Mueller R.-W."/>
            <person name="Bruemmer F."/>
            <person name="Labrenz M."/>
            <person name="Spormann A.M."/>
            <person name="Op den Camp H."/>
            <person name="Overmann J."/>
            <person name="Amann R."/>
            <person name="Jetten M.S.M."/>
            <person name="Mascher T."/>
            <person name="Medema M.H."/>
            <person name="Devos D.P."/>
            <person name="Kaster A.-K."/>
            <person name="Ovreas L."/>
            <person name="Rohde M."/>
            <person name="Galperin M.Y."/>
            <person name="Jogler C."/>
        </authorList>
    </citation>
    <scope>NUCLEOTIDE SEQUENCE [LARGE SCALE GENOMIC DNA]</scope>
    <source>
        <strain evidence="2 3">Mal48</strain>
    </source>
</reference>